<evidence type="ECO:0000256" key="1">
    <source>
        <dbReference type="SAM" id="MobiDB-lite"/>
    </source>
</evidence>
<keyword evidence="3" id="KW-1185">Reference proteome</keyword>
<reference evidence="3" key="2">
    <citation type="journal article" date="2017" name="Nat. Plants">
        <title>The Aegilops tauschii genome reveals multiple impacts of transposons.</title>
        <authorList>
            <person name="Zhao G."/>
            <person name="Zou C."/>
            <person name="Li K."/>
            <person name="Wang K."/>
            <person name="Li T."/>
            <person name="Gao L."/>
            <person name="Zhang X."/>
            <person name="Wang H."/>
            <person name="Yang Z."/>
            <person name="Liu X."/>
            <person name="Jiang W."/>
            <person name="Mao L."/>
            <person name="Kong X."/>
            <person name="Jiao Y."/>
            <person name="Jia J."/>
        </authorList>
    </citation>
    <scope>NUCLEOTIDE SEQUENCE [LARGE SCALE GENOMIC DNA]</scope>
    <source>
        <strain evidence="3">cv. AL8/78</strain>
    </source>
</reference>
<dbReference type="Proteomes" id="UP000015105">
    <property type="component" value="Chromosome 1D"/>
</dbReference>
<dbReference type="AlphaFoldDB" id="A0A452YVC3"/>
<accession>A0A452YVC3</accession>
<feature type="compositionally biased region" description="Basic residues" evidence="1">
    <location>
        <begin position="98"/>
        <end position="110"/>
    </location>
</feature>
<dbReference type="EnsemblPlants" id="AET1Gv20544800.2">
    <property type="protein sequence ID" value="AET1Gv20544800.2"/>
    <property type="gene ID" value="AET1Gv20544800"/>
</dbReference>
<organism evidence="2 3">
    <name type="scientific">Aegilops tauschii subsp. strangulata</name>
    <name type="common">Goatgrass</name>
    <dbReference type="NCBI Taxonomy" id="200361"/>
    <lineage>
        <taxon>Eukaryota</taxon>
        <taxon>Viridiplantae</taxon>
        <taxon>Streptophyta</taxon>
        <taxon>Embryophyta</taxon>
        <taxon>Tracheophyta</taxon>
        <taxon>Spermatophyta</taxon>
        <taxon>Magnoliopsida</taxon>
        <taxon>Liliopsida</taxon>
        <taxon>Poales</taxon>
        <taxon>Poaceae</taxon>
        <taxon>BOP clade</taxon>
        <taxon>Pooideae</taxon>
        <taxon>Triticodae</taxon>
        <taxon>Triticeae</taxon>
        <taxon>Triticinae</taxon>
        <taxon>Aegilops</taxon>
    </lineage>
</organism>
<feature type="compositionally biased region" description="Basic residues" evidence="1">
    <location>
        <begin position="39"/>
        <end position="48"/>
    </location>
</feature>
<reference evidence="3" key="1">
    <citation type="journal article" date="2014" name="Science">
        <title>Ancient hybridizations among the ancestral genomes of bread wheat.</title>
        <authorList>
            <consortium name="International Wheat Genome Sequencing Consortium,"/>
            <person name="Marcussen T."/>
            <person name="Sandve S.R."/>
            <person name="Heier L."/>
            <person name="Spannagl M."/>
            <person name="Pfeifer M."/>
            <person name="Jakobsen K.S."/>
            <person name="Wulff B.B."/>
            <person name="Steuernagel B."/>
            <person name="Mayer K.F."/>
            <person name="Olsen O.A."/>
        </authorList>
    </citation>
    <scope>NUCLEOTIDE SEQUENCE [LARGE SCALE GENOMIC DNA]</scope>
    <source>
        <strain evidence="3">cv. AL8/78</strain>
    </source>
</reference>
<feature type="region of interest" description="Disordered" evidence="1">
    <location>
        <begin position="181"/>
        <end position="200"/>
    </location>
</feature>
<reference evidence="2" key="3">
    <citation type="journal article" date="2017" name="Nature">
        <title>Genome sequence of the progenitor of the wheat D genome Aegilops tauschii.</title>
        <authorList>
            <person name="Luo M.C."/>
            <person name="Gu Y.Q."/>
            <person name="Puiu D."/>
            <person name="Wang H."/>
            <person name="Twardziok S.O."/>
            <person name="Deal K.R."/>
            <person name="Huo N."/>
            <person name="Zhu T."/>
            <person name="Wang L."/>
            <person name="Wang Y."/>
            <person name="McGuire P.E."/>
            <person name="Liu S."/>
            <person name="Long H."/>
            <person name="Ramasamy R.K."/>
            <person name="Rodriguez J.C."/>
            <person name="Van S.L."/>
            <person name="Yuan L."/>
            <person name="Wang Z."/>
            <person name="Xia Z."/>
            <person name="Xiao L."/>
            <person name="Anderson O.D."/>
            <person name="Ouyang S."/>
            <person name="Liang Y."/>
            <person name="Zimin A.V."/>
            <person name="Pertea G."/>
            <person name="Qi P."/>
            <person name="Bennetzen J.L."/>
            <person name="Dai X."/>
            <person name="Dawson M.W."/>
            <person name="Muller H.G."/>
            <person name="Kugler K."/>
            <person name="Rivarola-Duarte L."/>
            <person name="Spannagl M."/>
            <person name="Mayer K.F.X."/>
            <person name="Lu F.H."/>
            <person name="Bevan M.W."/>
            <person name="Leroy P."/>
            <person name="Li P."/>
            <person name="You F.M."/>
            <person name="Sun Q."/>
            <person name="Liu Z."/>
            <person name="Lyons E."/>
            <person name="Wicker T."/>
            <person name="Salzberg S.L."/>
            <person name="Devos K.M."/>
            <person name="Dvorak J."/>
        </authorList>
    </citation>
    <scope>NUCLEOTIDE SEQUENCE [LARGE SCALE GENOMIC DNA]</scope>
    <source>
        <strain evidence="2">cv. AL8/78</strain>
    </source>
</reference>
<reference evidence="2" key="4">
    <citation type="submission" date="2019-03" db="UniProtKB">
        <authorList>
            <consortium name="EnsemblPlants"/>
        </authorList>
    </citation>
    <scope>IDENTIFICATION</scope>
</reference>
<reference evidence="2" key="5">
    <citation type="journal article" date="2021" name="G3 (Bethesda)">
        <title>Aegilops tauschii genome assembly Aet v5.0 features greater sequence contiguity and improved annotation.</title>
        <authorList>
            <person name="Wang L."/>
            <person name="Zhu T."/>
            <person name="Rodriguez J.C."/>
            <person name="Deal K.R."/>
            <person name="Dubcovsky J."/>
            <person name="McGuire P.E."/>
            <person name="Lux T."/>
            <person name="Spannagl M."/>
            <person name="Mayer K.F.X."/>
            <person name="Baldrich P."/>
            <person name="Meyers B.C."/>
            <person name="Huo N."/>
            <person name="Gu Y.Q."/>
            <person name="Zhou H."/>
            <person name="Devos K.M."/>
            <person name="Bennetzen J.L."/>
            <person name="Unver T."/>
            <person name="Budak H."/>
            <person name="Gulick P.J."/>
            <person name="Galiba G."/>
            <person name="Kalapos B."/>
            <person name="Nelson D.R."/>
            <person name="Li P."/>
            <person name="You F.M."/>
            <person name="Luo M.C."/>
            <person name="Dvorak J."/>
        </authorList>
    </citation>
    <scope>NUCLEOTIDE SEQUENCE [LARGE SCALE GENOMIC DNA]</scope>
    <source>
        <strain evidence="2">cv. AL8/78</strain>
    </source>
</reference>
<feature type="region of interest" description="Disordered" evidence="1">
    <location>
        <begin position="1"/>
        <end position="142"/>
    </location>
</feature>
<name>A0A452YVC3_AEGTS</name>
<dbReference type="Gramene" id="AET1Gv20544800.2">
    <property type="protein sequence ID" value="AET1Gv20544800.2"/>
    <property type="gene ID" value="AET1Gv20544800"/>
</dbReference>
<proteinExistence type="predicted"/>
<evidence type="ECO:0000313" key="3">
    <source>
        <dbReference type="Proteomes" id="UP000015105"/>
    </source>
</evidence>
<evidence type="ECO:0000313" key="2">
    <source>
        <dbReference type="EnsemblPlants" id="AET1Gv20544800.2"/>
    </source>
</evidence>
<sequence>REEAAPAVLDARGDPRAHRGVPRQVGGAQEGQPAGRGLGRGRRRRHRPLREVPHRHLQVRRAVPPQDREAPQAVPRRAHALHGALQGAQVALLPAPPRPRRRRGARRQPQPHHQDQAQGKRHPGVPFPGVVPLVRGRRTEQERRLELSLQMEKERMESEMKRTQALLDAQQLFVEAFLGKQQPHHKKAKLVSSAAAMEED</sequence>
<protein>
    <submittedName>
        <fullName evidence="2">Uncharacterized protein</fullName>
    </submittedName>
</protein>